<sequence>MIDVDLNTAEKKYVVEAVITDQPNSCKVLLTQTKNFDENNAFNGVSGASITISDNNAAPVTLTETSAGVYEASGLKGLSGHTYRMTIIAGGQTFRATSTMPVFVPFDSLYISERTFFDKSNKYATVSYTDPAGRGNAYRYIQYVNGIKEKTIFVRDDDLTDGRKIERILFFFADDDEEEKKKLKTNDVVRVEMLGIDYPIYKYWYSLSQSSTGENQSATPGNPVTNIEGGALGYFSAHTLQSKTIVVP</sequence>
<organism evidence="1 2">
    <name type="scientific">Segetibacter aerophilus</name>
    <dbReference type="NCBI Taxonomy" id="670293"/>
    <lineage>
        <taxon>Bacteria</taxon>
        <taxon>Pseudomonadati</taxon>
        <taxon>Bacteroidota</taxon>
        <taxon>Chitinophagia</taxon>
        <taxon>Chitinophagales</taxon>
        <taxon>Chitinophagaceae</taxon>
        <taxon>Segetibacter</taxon>
    </lineage>
</organism>
<dbReference type="Proteomes" id="UP000321513">
    <property type="component" value="Unassembled WGS sequence"/>
</dbReference>
<accession>A0A512BE42</accession>
<dbReference type="InterPro" id="IPR025345">
    <property type="entry name" value="DUF4249"/>
</dbReference>
<dbReference type="EMBL" id="BJYT01000009">
    <property type="protein sequence ID" value="GEO10230.1"/>
    <property type="molecule type" value="Genomic_DNA"/>
</dbReference>
<reference evidence="1 2" key="1">
    <citation type="submission" date="2019-07" db="EMBL/GenBank/DDBJ databases">
        <title>Whole genome shotgun sequence of Segetibacter aerophilus NBRC 106135.</title>
        <authorList>
            <person name="Hosoyama A."/>
            <person name="Uohara A."/>
            <person name="Ohji S."/>
            <person name="Ichikawa N."/>
        </authorList>
    </citation>
    <scope>NUCLEOTIDE SEQUENCE [LARGE SCALE GENOMIC DNA]</scope>
    <source>
        <strain evidence="1 2">NBRC 106135</strain>
    </source>
</reference>
<proteinExistence type="predicted"/>
<comment type="caution">
    <text evidence="1">The sequence shown here is derived from an EMBL/GenBank/DDBJ whole genome shotgun (WGS) entry which is preliminary data.</text>
</comment>
<evidence type="ECO:0000313" key="1">
    <source>
        <dbReference type="EMBL" id="GEO10230.1"/>
    </source>
</evidence>
<name>A0A512BE42_9BACT</name>
<evidence type="ECO:0008006" key="3">
    <source>
        <dbReference type="Google" id="ProtNLM"/>
    </source>
</evidence>
<gene>
    <name evidence="1" type="ORF">SAE01_27260</name>
</gene>
<keyword evidence="2" id="KW-1185">Reference proteome</keyword>
<dbReference type="Pfam" id="PF14054">
    <property type="entry name" value="DUF4249"/>
    <property type="match status" value="1"/>
</dbReference>
<dbReference type="AlphaFoldDB" id="A0A512BE42"/>
<protein>
    <recommendedName>
        <fullName evidence="3">DUF4249 domain-containing protein</fullName>
    </recommendedName>
</protein>
<evidence type="ECO:0000313" key="2">
    <source>
        <dbReference type="Proteomes" id="UP000321513"/>
    </source>
</evidence>